<proteinExistence type="predicted"/>
<accession>A0A375DRQ5</accession>
<dbReference type="AlphaFoldDB" id="A0A375DRQ5"/>
<name>A0A375DRQ5_9BURK</name>
<gene>
    <name evidence="1" type="ORF">CBM2594_B80091</name>
</gene>
<protein>
    <submittedName>
        <fullName evidence="1">Uncharacterized protein</fullName>
    </submittedName>
</protein>
<evidence type="ECO:0000313" key="1">
    <source>
        <dbReference type="EMBL" id="SPC23633.1"/>
    </source>
</evidence>
<reference evidence="1 2" key="1">
    <citation type="submission" date="2018-01" db="EMBL/GenBank/DDBJ databases">
        <authorList>
            <person name="Clerissi C."/>
        </authorList>
    </citation>
    <scope>NUCLEOTIDE SEQUENCE [LARGE SCALE GENOMIC DNA]</scope>
    <source>
        <strain evidence="1">Cupriavidus taiwanensis STM 6021</strain>
    </source>
</reference>
<dbReference type="Proteomes" id="UP000257139">
    <property type="component" value="Chromosome CBM2594_b"/>
</dbReference>
<dbReference type="EMBL" id="LT978514">
    <property type="protein sequence ID" value="SPC23633.1"/>
    <property type="molecule type" value="Genomic_DNA"/>
</dbReference>
<evidence type="ECO:0000313" key="2">
    <source>
        <dbReference type="Proteomes" id="UP000257139"/>
    </source>
</evidence>
<organism evidence="1 2">
    <name type="scientific">Cupriavidus taiwanensis</name>
    <dbReference type="NCBI Taxonomy" id="164546"/>
    <lineage>
        <taxon>Bacteria</taxon>
        <taxon>Pseudomonadati</taxon>
        <taxon>Pseudomonadota</taxon>
        <taxon>Betaproteobacteria</taxon>
        <taxon>Burkholderiales</taxon>
        <taxon>Burkholderiaceae</taxon>
        <taxon>Cupriavidus</taxon>
    </lineage>
</organism>
<sequence>MKRLIALWMAVAAMAGAMTQAQAAAGVPGEGRVLFQYGE</sequence>